<proteinExistence type="predicted"/>
<dbReference type="AlphaFoldDB" id="A0AAE0ES96"/>
<gene>
    <name evidence="1" type="ORF">CYMTET_51510</name>
</gene>
<dbReference type="Proteomes" id="UP001190700">
    <property type="component" value="Unassembled WGS sequence"/>
</dbReference>
<protein>
    <submittedName>
        <fullName evidence="1">Uncharacterized protein</fullName>
    </submittedName>
</protein>
<reference evidence="1 2" key="1">
    <citation type="journal article" date="2015" name="Genome Biol. Evol.">
        <title>Comparative Genomics of a Bacterivorous Green Alga Reveals Evolutionary Causalities and Consequences of Phago-Mixotrophic Mode of Nutrition.</title>
        <authorList>
            <person name="Burns J.A."/>
            <person name="Paasch A."/>
            <person name="Narechania A."/>
            <person name="Kim E."/>
        </authorList>
    </citation>
    <scope>NUCLEOTIDE SEQUENCE [LARGE SCALE GENOMIC DNA]</scope>
    <source>
        <strain evidence="1 2">PLY_AMNH</strain>
    </source>
</reference>
<comment type="caution">
    <text evidence="1">The sequence shown here is derived from an EMBL/GenBank/DDBJ whole genome shotgun (WGS) entry which is preliminary data.</text>
</comment>
<evidence type="ECO:0000313" key="1">
    <source>
        <dbReference type="EMBL" id="KAK3238479.1"/>
    </source>
</evidence>
<keyword evidence="2" id="KW-1185">Reference proteome</keyword>
<dbReference type="EMBL" id="LGRX02034200">
    <property type="protein sequence ID" value="KAK3238479.1"/>
    <property type="molecule type" value="Genomic_DNA"/>
</dbReference>
<accession>A0AAE0ES96</accession>
<organism evidence="1 2">
    <name type="scientific">Cymbomonas tetramitiformis</name>
    <dbReference type="NCBI Taxonomy" id="36881"/>
    <lineage>
        <taxon>Eukaryota</taxon>
        <taxon>Viridiplantae</taxon>
        <taxon>Chlorophyta</taxon>
        <taxon>Pyramimonadophyceae</taxon>
        <taxon>Pyramimonadales</taxon>
        <taxon>Pyramimonadaceae</taxon>
        <taxon>Cymbomonas</taxon>
    </lineage>
</organism>
<evidence type="ECO:0000313" key="2">
    <source>
        <dbReference type="Proteomes" id="UP001190700"/>
    </source>
</evidence>
<name>A0AAE0ES96_9CHLO</name>
<sequence>MHHAHTPPADESVVLEEPPFYPAPSIVREPPFHESFMEKMLADDTLVGGMEPEPGYVLSMHDMTAPTGVFADDNDVAVIDSDDDSDGDVIDFDDESDGPVEIDRDWLHRRTAASCPPAFVDWWCRNARNPSAVAVLCRVQRQSTR</sequence>